<evidence type="ECO:0000256" key="1">
    <source>
        <dbReference type="ARBA" id="ARBA00001961"/>
    </source>
</evidence>
<keyword evidence="5" id="KW-0560">Oxidoreductase</keyword>
<dbReference type="InterPro" id="IPR006620">
    <property type="entry name" value="Pro_4_hyd_alph"/>
</dbReference>
<dbReference type="Pfam" id="PF13640">
    <property type="entry name" value="2OG-FeII_Oxy_3"/>
    <property type="match status" value="1"/>
</dbReference>
<dbReference type="GO" id="GO:0005506">
    <property type="term" value="F:iron ion binding"/>
    <property type="evidence" value="ECO:0007669"/>
    <property type="project" value="InterPro"/>
</dbReference>
<dbReference type="Proteomes" id="UP000269154">
    <property type="component" value="Unassembled WGS sequence"/>
</dbReference>
<keyword evidence="3" id="KW-0847">Vitamin C</keyword>
<evidence type="ECO:0000256" key="5">
    <source>
        <dbReference type="ARBA" id="ARBA00023002"/>
    </source>
</evidence>
<evidence type="ECO:0000313" key="8">
    <source>
        <dbReference type="EMBL" id="RQH40863.1"/>
    </source>
</evidence>
<protein>
    <submittedName>
        <fullName evidence="8">2OG-Fe(II) oxygenase</fullName>
    </submittedName>
</protein>
<keyword evidence="4" id="KW-0223">Dioxygenase</keyword>
<keyword evidence="6" id="KW-0408">Iron</keyword>
<evidence type="ECO:0000256" key="6">
    <source>
        <dbReference type="ARBA" id="ARBA00023004"/>
    </source>
</evidence>
<evidence type="ECO:0000256" key="2">
    <source>
        <dbReference type="ARBA" id="ARBA00022723"/>
    </source>
</evidence>
<feature type="domain" description="Fe2OG dioxygenase" evidence="7">
    <location>
        <begin position="106"/>
        <end position="206"/>
    </location>
</feature>
<dbReference type="EMBL" id="RCBY01000084">
    <property type="protein sequence ID" value="RQH40863.1"/>
    <property type="molecule type" value="Genomic_DNA"/>
</dbReference>
<dbReference type="SMART" id="SM00702">
    <property type="entry name" value="P4Hc"/>
    <property type="match status" value="1"/>
</dbReference>
<evidence type="ECO:0000256" key="4">
    <source>
        <dbReference type="ARBA" id="ARBA00022964"/>
    </source>
</evidence>
<dbReference type="InterPro" id="IPR044862">
    <property type="entry name" value="Pro_4_hyd_alph_FE2OG_OXY"/>
</dbReference>
<dbReference type="RefSeq" id="WP_124144324.1">
    <property type="nucleotide sequence ID" value="NZ_CAWOKI010000010.1"/>
</dbReference>
<keyword evidence="2" id="KW-0479">Metal-binding</keyword>
<evidence type="ECO:0000313" key="9">
    <source>
        <dbReference type="Proteomes" id="UP000269154"/>
    </source>
</evidence>
<evidence type="ECO:0000256" key="3">
    <source>
        <dbReference type="ARBA" id="ARBA00022896"/>
    </source>
</evidence>
<accession>A0A3N6PBQ9</accession>
<evidence type="ECO:0000259" key="7">
    <source>
        <dbReference type="PROSITE" id="PS51471"/>
    </source>
</evidence>
<dbReference type="Gene3D" id="2.60.120.620">
    <property type="entry name" value="q2cbj1_9rhob like domain"/>
    <property type="match status" value="1"/>
</dbReference>
<dbReference type="PROSITE" id="PS51471">
    <property type="entry name" value="FE2OG_OXY"/>
    <property type="match status" value="1"/>
</dbReference>
<gene>
    <name evidence="8" type="ORF">D5R40_15890</name>
</gene>
<dbReference type="GO" id="GO:0016705">
    <property type="term" value="F:oxidoreductase activity, acting on paired donors, with incorporation or reduction of molecular oxygen"/>
    <property type="evidence" value="ECO:0007669"/>
    <property type="project" value="InterPro"/>
</dbReference>
<proteinExistence type="predicted"/>
<dbReference type="AlphaFoldDB" id="A0A3N6PBQ9"/>
<dbReference type="GO" id="GO:0051213">
    <property type="term" value="F:dioxygenase activity"/>
    <property type="evidence" value="ECO:0007669"/>
    <property type="project" value="UniProtKB-KW"/>
</dbReference>
<name>A0A3N6PBQ9_9CYAN</name>
<dbReference type="OrthoDB" id="9812472at2"/>
<comment type="cofactor">
    <cofactor evidence="1">
        <name>L-ascorbate</name>
        <dbReference type="ChEBI" id="CHEBI:38290"/>
    </cofactor>
</comment>
<dbReference type="InterPro" id="IPR005123">
    <property type="entry name" value="Oxoglu/Fe-dep_dioxygenase_dom"/>
</dbReference>
<dbReference type="GO" id="GO:0031418">
    <property type="term" value="F:L-ascorbic acid binding"/>
    <property type="evidence" value="ECO:0007669"/>
    <property type="project" value="UniProtKB-KW"/>
</dbReference>
<organism evidence="8 9">
    <name type="scientific">Okeania hirsuta</name>
    <dbReference type="NCBI Taxonomy" id="1458930"/>
    <lineage>
        <taxon>Bacteria</taxon>
        <taxon>Bacillati</taxon>
        <taxon>Cyanobacteriota</taxon>
        <taxon>Cyanophyceae</taxon>
        <taxon>Oscillatoriophycideae</taxon>
        <taxon>Oscillatoriales</taxon>
        <taxon>Microcoleaceae</taxon>
        <taxon>Okeania</taxon>
    </lineage>
</organism>
<reference evidence="8 9" key="1">
    <citation type="journal article" date="2018" name="ACS Chem. Biol.">
        <title>Ketoreductase domain dysfunction expands chemodiversity: malyngamide biosynthesis in the cyanobacterium Okeania hirsuta.</title>
        <authorList>
            <person name="Moss N.A."/>
            <person name="Leao T."/>
            <person name="Rankin M."/>
            <person name="McCullough T.M."/>
            <person name="Qu P."/>
            <person name="Korobeynikov A."/>
            <person name="Smith J.L."/>
            <person name="Gerwick L."/>
            <person name="Gerwick W.H."/>
        </authorList>
    </citation>
    <scope>NUCLEOTIDE SEQUENCE [LARGE SCALE GENOMIC DNA]</scope>
    <source>
        <strain evidence="8 9">PAB10Feb10-1</strain>
    </source>
</reference>
<sequence>MVWISPEQKYRQITYACYDASQKEHFCKPGENWGALTAKECDSVISLSKQIKPSNPTVDGKLKPEFRQVKAWGVNYSASTRWLWERLTNSVKYANNKWWNYDIYGIIDSLQLLCYEASNNQKNIQDHYNKHLDNGDLYYYRKISISIQLSNPQDYEGSELKLYTNRKPEKLPKERGTMVLFPSIILHEVTPITQGKRWALVCWVGGPQFR</sequence>
<keyword evidence="9" id="KW-1185">Reference proteome</keyword>
<comment type="caution">
    <text evidence="8">The sequence shown here is derived from an EMBL/GenBank/DDBJ whole genome shotgun (WGS) entry which is preliminary data.</text>
</comment>